<protein>
    <recommendedName>
        <fullName evidence="2">Prohibitin</fullName>
    </recommendedName>
</protein>
<proteinExistence type="inferred from homology"/>
<keyword evidence="2" id="KW-0999">Mitochondrion inner membrane</keyword>
<comment type="caution">
    <text evidence="3">The sequence shown here is derived from an EMBL/GenBank/DDBJ whole genome shotgun (WGS) entry which is preliminary data.</text>
</comment>
<dbReference type="GO" id="GO:0007005">
    <property type="term" value="P:mitochondrion organization"/>
    <property type="evidence" value="ECO:0007669"/>
    <property type="project" value="TreeGrafter"/>
</dbReference>
<dbReference type="AlphaFoldDB" id="A0A8S1RVQ0"/>
<comment type="subcellular location">
    <subcellularLocation>
        <location evidence="2">Mitochondrion inner membrane</location>
    </subcellularLocation>
</comment>
<dbReference type="PANTHER" id="PTHR23222:SF0">
    <property type="entry name" value="PROHIBITIN 1"/>
    <property type="match status" value="1"/>
</dbReference>
<dbReference type="GO" id="GO:0005743">
    <property type="term" value="C:mitochondrial inner membrane"/>
    <property type="evidence" value="ECO:0007669"/>
    <property type="project" value="UniProtKB-SubCell"/>
</dbReference>
<evidence type="ECO:0000313" key="3">
    <source>
        <dbReference type="EMBL" id="CAD8130564.1"/>
    </source>
</evidence>
<gene>
    <name evidence="3" type="ORF">PSON_ATCC_30995.1.T3030002</name>
</gene>
<dbReference type="OrthoDB" id="275637at2759"/>
<name>A0A8S1RVQ0_9CILI</name>
<dbReference type="EMBL" id="CAJJDN010000303">
    <property type="protein sequence ID" value="CAD8130564.1"/>
    <property type="molecule type" value="Genomic_DNA"/>
</dbReference>
<dbReference type="PANTHER" id="PTHR23222">
    <property type="entry name" value="PROHIBITIN"/>
    <property type="match status" value="1"/>
</dbReference>
<evidence type="ECO:0000256" key="1">
    <source>
        <dbReference type="ARBA" id="ARBA00009658"/>
    </source>
</evidence>
<evidence type="ECO:0000256" key="2">
    <source>
        <dbReference type="RuleBase" id="RU366048"/>
    </source>
</evidence>
<sequence>MKQGVQDNLDDISITHFGFIKEYAQIIEAKQVAQQLAERQKIIVLRDEEEKNAKIILSEEESEAARGTDRNISYINNLN</sequence>
<keyword evidence="2" id="KW-0472">Membrane</keyword>
<evidence type="ECO:0000313" key="4">
    <source>
        <dbReference type="Proteomes" id="UP000692954"/>
    </source>
</evidence>
<reference evidence="3" key="1">
    <citation type="submission" date="2021-01" db="EMBL/GenBank/DDBJ databases">
        <authorList>
            <consortium name="Genoscope - CEA"/>
            <person name="William W."/>
        </authorList>
    </citation>
    <scope>NUCLEOTIDE SEQUENCE</scope>
</reference>
<keyword evidence="2" id="KW-0496">Mitochondrion</keyword>
<dbReference type="InterPro" id="IPR000163">
    <property type="entry name" value="Prohibitin"/>
</dbReference>
<organism evidence="3 4">
    <name type="scientific">Paramecium sonneborni</name>
    <dbReference type="NCBI Taxonomy" id="65129"/>
    <lineage>
        <taxon>Eukaryota</taxon>
        <taxon>Sar</taxon>
        <taxon>Alveolata</taxon>
        <taxon>Ciliophora</taxon>
        <taxon>Intramacronucleata</taxon>
        <taxon>Oligohymenophorea</taxon>
        <taxon>Peniculida</taxon>
        <taxon>Parameciidae</taxon>
        <taxon>Paramecium</taxon>
    </lineage>
</organism>
<accession>A0A8S1RVQ0</accession>
<keyword evidence="4" id="KW-1185">Reference proteome</keyword>
<dbReference type="Proteomes" id="UP000692954">
    <property type="component" value="Unassembled WGS sequence"/>
</dbReference>
<comment type="similarity">
    <text evidence="1 2">Belongs to the prohibitin family.</text>
</comment>